<dbReference type="EC" id="2.7.13.3" evidence="3"/>
<dbReference type="PANTHER" id="PTHR45339">
    <property type="entry name" value="HYBRID SIGNAL TRANSDUCTION HISTIDINE KINASE J"/>
    <property type="match status" value="1"/>
</dbReference>
<dbReference type="NCBIfam" id="TIGR00229">
    <property type="entry name" value="sensory_box"/>
    <property type="match status" value="4"/>
</dbReference>
<dbReference type="SMART" id="SM00052">
    <property type="entry name" value="EAL"/>
    <property type="match status" value="1"/>
</dbReference>
<dbReference type="InterPro" id="IPR003661">
    <property type="entry name" value="HisK_dim/P_dom"/>
</dbReference>
<proteinExistence type="predicted"/>
<evidence type="ECO:0000256" key="6">
    <source>
        <dbReference type="ARBA" id="ARBA00022692"/>
    </source>
</evidence>
<dbReference type="Pfam" id="PF00512">
    <property type="entry name" value="HisKA"/>
    <property type="match status" value="1"/>
</dbReference>
<evidence type="ECO:0000256" key="1">
    <source>
        <dbReference type="ARBA" id="ARBA00000085"/>
    </source>
</evidence>
<feature type="domain" description="HPt" evidence="20">
    <location>
        <begin position="1286"/>
        <end position="1376"/>
    </location>
</feature>
<keyword evidence="7" id="KW-0547">Nucleotide-binding</keyword>
<accession>A0ABX1QEV9</accession>
<evidence type="ECO:0000256" key="12">
    <source>
        <dbReference type="PROSITE-ProRule" id="PRU00110"/>
    </source>
</evidence>
<dbReference type="CDD" id="cd00130">
    <property type="entry name" value="PAS"/>
    <property type="match status" value="4"/>
</dbReference>
<dbReference type="RefSeq" id="WP_169262064.1">
    <property type="nucleotide sequence ID" value="NZ_WTVQ01000044.1"/>
</dbReference>
<evidence type="ECO:0000256" key="5">
    <source>
        <dbReference type="ARBA" id="ARBA00022553"/>
    </source>
</evidence>
<dbReference type="SMART" id="SM00091">
    <property type="entry name" value="PAS"/>
    <property type="match status" value="5"/>
</dbReference>
<keyword evidence="22" id="KW-1185">Reference proteome</keyword>
<sequence>MKPVEPQPPLDANEEISALIETLHATGRRLEELTAGEVDGVSDRDGRTFLLRHVQEQLRHNHAARQITILNALPAHIALLDSEGRIVSVNQAWQRFADANALQCAEYGIGANYLDACDSAQGDDAATAQQAAAGIRALQNGAVNHFSMEYPCHSPTRQRWFLMMASPLADGLPDGVVVMHLDITDRMRAEQELRESERRFSDLLGNVELVSMMLDREARITYCNDFLLHLTGWQREEVIGCNWFDVFMPPELDDLKGSFFSALLSNLPDTWHHENEILTRSGERRLIRWNNSVLRSGDGEVIGAAGIGEDITEQKRTQQALAKLQRQRESILESLEEGIYGMDLEGRITFQNPAAAKMLGYRSEELIGRTAHTTMHYARRDGTPFPIAQSPIHTTLADGVVRRVEDEVFWRKDGASVQVEYTTAPKRNEQGAIVGGVVAFRDVTERKQREQEILATKNQLQATLDAIPDLLFEVGLDGRYYTCHSPRVDLLAAPPEELLSKTVAEVLPVDAADIVLAALREADATGHSTGKQFELALPQGRAWFELSVSRMAVASGQEARFICLSRDITERKRAEQELRESERVSTESRADAAAVRDIAARLQAILDTVVDGVVTIDEFGKVETFNPAAERIFGYAANEVVGRNVRMLMPEPYHGEHDGYLARYRVTGEARIIGTGREVMGLRKDGGTFPLDLSISEMTLGGERHYTGVVRDITEGKAAEREVVAARIEAERANAAKNTFLANMSHEIRTPMNGVIGMIEVLQQSSLSGPQMEMANIIRDSSFALLDVINDILDFSKIEAGKLEIDNVPMSVADVVEKACGILDRMALKKKVELTLFTDPTIPAELMGDPGRLRQILINLTNNAIKFSGATPRPGRVSVRALLVESDAKGVRLEFQVADNGIGLGEKSLARIFSPFVQADISTTREYGGTGLGLAISRQLADMMSGEIRVNSKPGVGSLFSVSLPLELPSGQTDAGRQPGLLAGLSCLVFGSADGMAGDLAAYLAHDEAEVERTADLATSRQWIASRSPGRAIIVIDTRVASPPLDELRATARDHPESDIHFVVIRRGLRRGLREEGSHLVSVDGNILTRRTLLDAVAFAAGLAQAPGQEVPDVANAPLAFLSGETVRRRGSRILVAEDNEINRSVILHQLALLGYVADLADDGREALTRWRQGHHALLLTDLHMPEMDGYELTATIRRAERNGQHLPIVALTANALKSEEVRCKAAGMDDYLTKPVLLDQLQAMLEKWLPIPGSDETAGDSPALPADLHLAALDRSVLPRQIGDDPALIARFFEDYRRSAQETADEIRAAVIMGDWKTAGDGGHKLKSSSRAVGALALGEVCARLEQAGTDGDADAMLALALEFEHALAAALGAMTQEGAAPANVLLVDDDAFQLQLLARQLAILGLDRVAACASGREALNRLDAQSVGEPLIFLDLSMPGMDGVEFIRQLVERQYTGALVLVSGEGERILETAERLARAHHLKVLGHLNKPVQFERLQALLNSWHSTAPKAAGKAAKRYGAEEVRRAIGGGELVNHYQPKVDVVSGALTGVEALVRWQHPDDGLVFPDDFIGVAEESGLIDDLTRVVLAEALGQTRRWLDQGLKLRVAVNVSMHNLARMEFADHVLGEVLRSGVAAEDLILEVTESRLMTDVLAPLYILTRLRLKHVGLSIDDFGTGHSSLSQLRDIPFDELKIDRSFVHGAAQDKTRGAIFTASLVMARQLGMKTVAEGVEDRADWNFLRQQGCDLAQGYFIARPMPAAKLPAWLADWETRRAKLVQP</sequence>
<feature type="modified residue" description="4-aspartylphosphate" evidence="13">
    <location>
        <position position="1437"/>
    </location>
</feature>
<keyword evidence="4" id="KW-1003">Cell membrane</keyword>
<evidence type="ECO:0000256" key="8">
    <source>
        <dbReference type="ARBA" id="ARBA00022840"/>
    </source>
</evidence>
<evidence type="ECO:0000259" key="19">
    <source>
        <dbReference type="PROSITE" id="PS50883"/>
    </source>
</evidence>
<feature type="domain" description="PAC" evidence="18">
    <location>
        <begin position="675"/>
        <end position="725"/>
    </location>
</feature>
<keyword evidence="6" id="KW-0812">Transmembrane</keyword>
<dbReference type="PROSITE" id="PS50109">
    <property type="entry name" value="HIS_KIN"/>
    <property type="match status" value="1"/>
</dbReference>
<comment type="catalytic activity">
    <reaction evidence="1">
        <text>ATP + protein L-histidine = ADP + protein N-phospho-L-histidine.</text>
        <dbReference type="EC" id="2.7.13.3"/>
    </reaction>
</comment>
<dbReference type="CDD" id="cd17546">
    <property type="entry name" value="REC_hyHK_CKI1_RcsC-like"/>
    <property type="match status" value="1"/>
</dbReference>
<dbReference type="PRINTS" id="PR00344">
    <property type="entry name" value="BCTRLSENSOR"/>
</dbReference>
<dbReference type="InterPro" id="IPR000700">
    <property type="entry name" value="PAS-assoc_C"/>
</dbReference>
<dbReference type="Gene3D" id="3.40.50.2300">
    <property type="match status" value="2"/>
</dbReference>
<comment type="subcellular location">
    <subcellularLocation>
        <location evidence="2">Cell membrane</location>
        <topology evidence="2">Multi-pass membrane protein</topology>
    </subcellularLocation>
</comment>
<keyword evidence="14" id="KW-0175">Coiled coil</keyword>
<dbReference type="Pfam" id="PF00989">
    <property type="entry name" value="PAS"/>
    <property type="match status" value="2"/>
</dbReference>
<dbReference type="Pfam" id="PF02518">
    <property type="entry name" value="HATPase_c"/>
    <property type="match status" value="1"/>
</dbReference>
<evidence type="ECO:0000256" key="7">
    <source>
        <dbReference type="ARBA" id="ARBA00022741"/>
    </source>
</evidence>
<protein>
    <recommendedName>
        <fullName evidence="3">histidine kinase</fullName>
        <ecNumber evidence="3">2.7.13.3</ecNumber>
    </recommendedName>
</protein>
<dbReference type="SUPFAM" id="SSF47226">
    <property type="entry name" value="Histidine-containing phosphotransfer domain, HPT domain"/>
    <property type="match status" value="1"/>
</dbReference>
<keyword evidence="11" id="KW-0472">Membrane</keyword>
<reference evidence="21 22" key="1">
    <citation type="submission" date="2019-12" db="EMBL/GenBank/DDBJ databases">
        <title>Comparative genomics gives insights into the taxonomy of the Azoarcus-Aromatoleum group and reveals separate origins of nif in the plant-associated Azoarcus and non-plant-associated Aromatoleum sub-groups.</title>
        <authorList>
            <person name="Lafos M."/>
            <person name="Maluk M."/>
            <person name="Batista M."/>
            <person name="Junghare M."/>
            <person name="Carmona M."/>
            <person name="Faoro H."/>
            <person name="Cruz L.M."/>
            <person name="Battistoni F."/>
            <person name="De Souza E."/>
            <person name="Pedrosa F."/>
            <person name="Chen W.-M."/>
            <person name="Poole P.S."/>
            <person name="Dixon R.A."/>
            <person name="James E.K."/>
        </authorList>
    </citation>
    <scope>NUCLEOTIDE SEQUENCE [LARGE SCALE GENOMIC DNA]</scope>
    <source>
        <strain evidence="21 22">22Lin</strain>
    </source>
</reference>
<dbReference type="CDD" id="cd00082">
    <property type="entry name" value="HisKA"/>
    <property type="match status" value="1"/>
</dbReference>
<evidence type="ECO:0000313" key="21">
    <source>
        <dbReference type="EMBL" id="NMG76929.1"/>
    </source>
</evidence>
<organism evidence="21 22">
    <name type="scientific">Aromatoleum diolicum</name>
    <dbReference type="NCBI Taxonomy" id="75796"/>
    <lineage>
        <taxon>Bacteria</taxon>
        <taxon>Pseudomonadati</taxon>
        <taxon>Pseudomonadota</taxon>
        <taxon>Betaproteobacteria</taxon>
        <taxon>Rhodocyclales</taxon>
        <taxon>Rhodocyclaceae</taxon>
        <taxon>Aromatoleum</taxon>
    </lineage>
</organism>
<dbReference type="InterPro" id="IPR035965">
    <property type="entry name" value="PAS-like_dom_sf"/>
</dbReference>
<dbReference type="Pfam" id="PF08448">
    <property type="entry name" value="PAS_4"/>
    <property type="match status" value="3"/>
</dbReference>
<evidence type="ECO:0000256" key="3">
    <source>
        <dbReference type="ARBA" id="ARBA00012438"/>
    </source>
</evidence>
<evidence type="ECO:0000259" key="16">
    <source>
        <dbReference type="PROSITE" id="PS50110"/>
    </source>
</evidence>
<feature type="domain" description="EAL" evidence="19">
    <location>
        <begin position="1519"/>
        <end position="1772"/>
    </location>
</feature>
<dbReference type="PROSITE" id="PS50110">
    <property type="entry name" value="RESPONSE_REGULATORY"/>
    <property type="match status" value="2"/>
</dbReference>
<dbReference type="Proteomes" id="UP000648984">
    <property type="component" value="Unassembled WGS sequence"/>
</dbReference>
<keyword evidence="9" id="KW-1133">Transmembrane helix</keyword>
<feature type="domain" description="PAS" evidence="17">
    <location>
        <begin position="324"/>
        <end position="370"/>
    </location>
</feature>
<dbReference type="Pfam" id="PF01627">
    <property type="entry name" value="Hpt"/>
    <property type="match status" value="1"/>
</dbReference>
<evidence type="ECO:0000256" key="13">
    <source>
        <dbReference type="PROSITE-ProRule" id="PRU00169"/>
    </source>
</evidence>
<dbReference type="InterPro" id="IPR013767">
    <property type="entry name" value="PAS_fold"/>
</dbReference>
<dbReference type="PROSITE" id="PS50113">
    <property type="entry name" value="PAC"/>
    <property type="match status" value="4"/>
</dbReference>
<feature type="domain" description="PAC" evidence="18">
    <location>
        <begin position="529"/>
        <end position="580"/>
    </location>
</feature>
<evidence type="ECO:0000256" key="4">
    <source>
        <dbReference type="ARBA" id="ARBA00022475"/>
    </source>
</evidence>
<dbReference type="SUPFAM" id="SSF55785">
    <property type="entry name" value="PYP-like sensor domain (PAS domain)"/>
    <property type="match status" value="5"/>
</dbReference>
<evidence type="ECO:0000256" key="9">
    <source>
        <dbReference type="ARBA" id="ARBA00022989"/>
    </source>
</evidence>
<comment type="caution">
    <text evidence="21">The sequence shown here is derived from an EMBL/GenBank/DDBJ whole genome shotgun (WGS) entry which is preliminary data.</text>
</comment>
<feature type="modified residue" description="Phosphohistidine" evidence="12">
    <location>
        <position position="1325"/>
    </location>
</feature>
<evidence type="ECO:0000259" key="17">
    <source>
        <dbReference type="PROSITE" id="PS50112"/>
    </source>
</evidence>
<dbReference type="InterPro" id="IPR001633">
    <property type="entry name" value="EAL_dom"/>
</dbReference>
<dbReference type="InterPro" id="IPR036097">
    <property type="entry name" value="HisK_dim/P_sf"/>
</dbReference>
<dbReference type="PANTHER" id="PTHR45339:SF1">
    <property type="entry name" value="HYBRID SIGNAL TRANSDUCTION HISTIDINE KINASE J"/>
    <property type="match status" value="1"/>
</dbReference>
<dbReference type="Gene3D" id="1.10.287.130">
    <property type="match status" value="1"/>
</dbReference>
<dbReference type="PROSITE" id="PS50883">
    <property type="entry name" value="EAL"/>
    <property type="match status" value="1"/>
</dbReference>
<dbReference type="InterPro" id="IPR036890">
    <property type="entry name" value="HATPase_C_sf"/>
</dbReference>
<evidence type="ECO:0000259" key="18">
    <source>
        <dbReference type="PROSITE" id="PS50113"/>
    </source>
</evidence>
<dbReference type="SUPFAM" id="SSF52172">
    <property type="entry name" value="CheY-like"/>
    <property type="match status" value="2"/>
</dbReference>
<dbReference type="SUPFAM" id="SSF47384">
    <property type="entry name" value="Homodimeric domain of signal transducing histidine kinase"/>
    <property type="match status" value="1"/>
</dbReference>
<feature type="domain" description="PAS" evidence="17">
    <location>
        <begin position="456"/>
        <end position="526"/>
    </location>
</feature>
<dbReference type="InterPro" id="IPR013656">
    <property type="entry name" value="PAS_4"/>
</dbReference>
<dbReference type="SMART" id="SM00448">
    <property type="entry name" value="REC"/>
    <property type="match status" value="2"/>
</dbReference>
<dbReference type="SUPFAM" id="SSF141868">
    <property type="entry name" value="EAL domain-like"/>
    <property type="match status" value="1"/>
</dbReference>
<dbReference type="SMART" id="SM00387">
    <property type="entry name" value="HATPase_c"/>
    <property type="match status" value="1"/>
</dbReference>
<dbReference type="InterPro" id="IPR035919">
    <property type="entry name" value="EAL_sf"/>
</dbReference>
<dbReference type="SUPFAM" id="SSF55874">
    <property type="entry name" value="ATPase domain of HSP90 chaperone/DNA topoisomerase II/histidine kinase"/>
    <property type="match status" value="1"/>
</dbReference>
<dbReference type="Pfam" id="PF00563">
    <property type="entry name" value="EAL"/>
    <property type="match status" value="1"/>
</dbReference>
<evidence type="ECO:0000256" key="14">
    <source>
        <dbReference type="SAM" id="Coils"/>
    </source>
</evidence>
<feature type="domain" description="PAS" evidence="17">
    <location>
        <begin position="196"/>
        <end position="266"/>
    </location>
</feature>
<dbReference type="Gene3D" id="3.30.565.10">
    <property type="entry name" value="Histidine kinase-like ATPase, C-terminal domain"/>
    <property type="match status" value="1"/>
</dbReference>
<feature type="domain" description="Histidine kinase" evidence="15">
    <location>
        <begin position="743"/>
        <end position="968"/>
    </location>
</feature>
<dbReference type="SMART" id="SM00086">
    <property type="entry name" value="PAC"/>
    <property type="match status" value="5"/>
</dbReference>
<dbReference type="CDD" id="cd01948">
    <property type="entry name" value="EAL"/>
    <property type="match status" value="1"/>
</dbReference>
<name>A0ABX1QEV9_9RHOO</name>
<dbReference type="SMART" id="SM00388">
    <property type="entry name" value="HisKA"/>
    <property type="match status" value="1"/>
</dbReference>
<dbReference type="InterPro" id="IPR001789">
    <property type="entry name" value="Sig_transdc_resp-reg_receiver"/>
</dbReference>
<dbReference type="InterPro" id="IPR003594">
    <property type="entry name" value="HATPase_dom"/>
</dbReference>
<evidence type="ECO:0000256" key="11">
    <source>
        <dbReference type="ARBA" id="ARBA00023136"/>
    </source>
</evidence>
<dbReference type="PROSITE" id="PS50112">
    <property type="entry name" value="PAS"/>
    <property type="match status" value="4"/>
</dbReference>
<feature type="domain" description="PAC" evidence="18">
    <location>
        <begin position="402"/>
        <end position="455"/>
    </location>
</feature>
<evidence type="ECO:0000259" key="20">
    <source>
        <dbReference type="PROSITE" id="PS50894"/>
    </source>
</evidence>
<dbReference type="Gene3D" id="3.20.20.450">
    <property type="entry name" value="EAL domain"/>
    <property type="match status" value="1"/>
</dbReference>
<gene>
    <name evidence="21" type="ORF">GPA25_19435</name>
</gene>
<feature type="domain" description="Response regulatory" evidence="16">
    <location>
        <begin position="1385"/>
        <end position="1507"/>
    </location>
</feature>
<dbReference type="Gene3D" id="3.30.450.20">
    <property type="entry name" value="PAS domain"/>
    <property type="match status" value="5"/>
</dbReference>
<dbReference type="InterPro" id="IPR004358">
    <property type="entry name" value="Sig_transdc_His_kin-like_C"/>
</dbReference>
<dbReference type="InterPro" id="IPR005467">
    <property type="entry name" value="His_kinase_dom"/>
</dbReference>
<feature type="domain" description="Response regulatory" evidence="16">
    <location>
        <begin position="1133"/>
        <end position="1250"/>
    </location>
</feature>
<evidence type="ECO:0000256" key="2">
    <source>
        <dbReference type="ARBA" id="ARBA00004651"/>
    </source>
</evidence>
<feature type="coiled-coil region" evidence="14">
    <location>
        <begin position="564"/>
        <end position="591"/>
    </location>
</feature>
<feature type="domain" description="PAC" evidence="18">
    <location>
        <begin position="271"/>
        <end position="323"/>
    </location>
</feature>
<dbReference type="CDD" id="cd16922">
    <property type="entry name" value="HATPase_EvgS-ArcB-TorS-like"/>
    <property type="match status" value="1"/>
</dbReference>
<dbReference type="Pfam" id="PF00072">
    <property type="entry name" value="Response_reg"/>
    <property type="match status" value="2"/>
</dbReference>
<keyword evidence="10" id="KW-0902">Two-component regulatory system</keyword>
<dbReference type="InterPro" id="IPR000014">
    <property type="entry name" value="PAS"/>
</dbReference>
<dbReference type="PROSITE" id="PS50894">
    <property type="entry name" value="HPT"/>
    <property type="match status" value="1"/>
</dbReference>
<dbReference type="InterPro" id="IPR001610">
    <property type="entry name" value="PAC"/>
</dbReference>
<evidence type="ECO:0000256" key="10">
    <source>
        <dbReference type="ARBA" id="ARBA00023012"/>
    </source>
</evidence>
<dbReference type="CDD" id="cd00088">
    <property type="entry name" value="HPT"/>
    <property type="match status" value="1"/>
</dbReference>
<evidence type="ECO:0000313" key="22">
    <source>
        <dbReference type="Proteomes" id="UP000648984"/>
    </source>
</evidence>
<keyword evidence="5 13" id="KW-0597">Phosphoprotein</keyword>
<dbReference type="Gene3D" id="1.20.120.160">
    <property type="entry name" value="HPT domain"/>
    <property type="match status" value="1"/>
</dbReference>
<dbReference type="EMBL" id="WTVQ01000044">
    <property type="protein sequence ID" value="NMG76929.1"/>
    <property type="molecule type" value="Genomic_DNA"/>
</dbReference>
<dbReference type="InterPro" id="IPR008207">
    <property type="entry name" value="Sig_transdc_His_kin_Hpt_dom"/>
</dbReference>
<feature type="modified residue" description="4-aspartylphosphate" evidence="13">
    <location>
        <position position="1182"/>
    </location>
</feature>
<feature type="domain" description="PAS" evidence="17">
    <location>
        <begin position="598"/>
        <end position="651"/>
    </location>
</feature>
<dbReference type="InterPro" id="IPR036641">
    <property type="entry name" value="HPT_dom_sf"/>
</dbReference>
<dbReference type="InterPro" id="IPR011006">
    <property type="entry name" value="CheY-like_superfamily"/>
</dbReference>
<evidence type="ECO:0000259" key="15">
    <source>
        <dbReference type="PROSITE" id="PS50109"/>
    </source>
</evidence>
<keyword evidence="8" id="KW-0067">ATP-binding</keyword>